<feature type="region of interest" description="Disordered" evidence="1">
    <location>
        <begin position="1"/>
        <end position="20"/>
    </location>
</feature>
<dbReference type="Proteomes" id="UP001500403">
    <property type="component" value="Unassembled WGS sequence"/>
</dbReference>
<protein>
    <recommendedName>
        <fullName evidence="4">Acetyltransferase</fullName>
    </recommendedName>
</protein>
<dbReference type="EMBL" id="BAAAUD010000040">
    <property type="protein sequence ID" value="GAA2951372.1"/>
    <property type="molecule type" value="Genomic_DNA"/>
</dbReference>
<evidence type="ECO:0000313" key="3">
    <source>
        <dbReference type="Proteomes" id="UP001500403"/>
    </source>
</evidence>
<evidence type="ECO:0000256" key="1">
    <source>
        <dbReference type="SAM" id="MobiDB-lite"/>
    </source>
</evidence>
<sequence length="67" mass="7192">MRPPSAPSTAEATELPDWHHSHGHDLVVIEHAKANTGGMDCFLSERDGTVVGLVSALAMPTWLREGT</sequence>
<evidence type="ECO:0008006" key="4">
    <source>
        <dbReference type="Google" id="ProtNLM"/>
    </source>
</evidence>
<name>A0ABN3XGD6_9ACTN</name>
<comment type="caution">
    <text evidence="2">The sequence shown here is derived from an EMBL/GenBank/DDBJ whole genome shotgun (WGS) entry which is preliminary data.</text>
</comment>
<keyword evidence="3" id="KW-1185">Reference proteome</keyword>
<dbReference type="RefSeq" id="WP_344496963.1">
    <property type="nucleotide sequence ID" value="NZ_BAAAUD010000040.1"/>
</dbReference>
<accession>A0ABN3XGD6</accession>
<evidence type="ECO:0000313" key="2">
    <source>
        <dbReference type="EMBL" id="GAA2951372.1"/>
    </source>
</evidence>
<reference evidence="2 3" key="1">
    <citation type="journal article" date="2019" name="Int. J. Syst. Evol. Microbiol.">
        <title>The Global Catalogue of Microorganisms (GCM) 10K type strain sequencing project: providing services to taxonomists for standard genome sequencing and annotation.</title>
        <authorList>
            <consortium name="The Broad Institute Genomics Platform"/>
            <consortium name="The Broad Institute Genome Sequencing Center for Infectious Disease"/>
            <person name="Wu L."/>
            <person name="Ma J."/>
        </authorList>
    </citation>
    <scope>NUCLEOTIDE SEQUENCE [LARGE SCALE GENOMIC DNA]</scope>
    <source>
        <strain evidence="2 3">JCM 9088</strain>
    </source>
</reference>
<organism evidence="2 3">
    <name type="scientific">Streptomyces enissocaesilis</name>
    <dbReference type="NCBI Taxonomy" id="332589"/>
    <lineage>
        <taxon>Bacteria</taxon>
        <taxon>Bacillati</taxon>
        <taxon>Actinomycetota</taxon>
        <taxon>Actinomycetes</taxon>
        <taxon>Kitasatosporales</taxon>
        <taxon>Streptomycetaceae</taxon>
        <taxon>Streptomyces</taxon>
        <taxon>Streptomyces rochei group</taxon>
    </lineage>
</organism>
<proteinExistence type="predicted"/>
<gene>
    <name evidence="2" type="ORF">GCM10010446_40750</name>
</gene>